<dbReference type="RefSeq" id="XP_022665199.1">
    <property type="nucleotide sequence ID" value="XM_022809464.1"/>
</dbReference>
<dbReference type="KEGG" id="vde:111252074"/>
<dbReference type="Proteomes" id="UP000594260">
    <property type="component" value="Unplaced"/>
</dbReference>
<proteinExistence type="predicted"/>
<keyword evidence="1" id="KW-0472">Membrane</keyword>
<keyword evidence="1" id="KW-0812">Transmembrane</keyword>
<keyword evidence="1" id="KW-1133">Transmembrane helix</keyword>
<dbReference type="EnsemblMetazoa" id="XM_022809464">
    <property type="protein sequence ID" value="XP_022665199"/>
    <property type="gene ID" value="LOC111252074"/>
</dbReference>
<dbReference type="GeneID" id="111252074"/>
<dbReference type="AlphaFoldDB" id="A0A7M7KFV3"/>
<evidence type="ECO:0000313" key="3">
    <source>
        <dbReference type="Proteomes" id="UP000594260"/>
    </source>
</evidence>
<feature type="transmembrane region" description="Helical" evidence="1">
    <location>
        <begin position="12"/>
        <end position="30"/>
    </location>
</feature>
<dbReference type="EnsemblMetazoa" id="XM_022809463">
    <property type="protein sequence ID" value="XP_022665198"/>
    <property type="gene ID" value="LOC111252074"/>
</dbReference>
<evidence type="ECO:0000256" key="1">
    <source>
        <dbReference type="SAM" id="Phobius"/>
    </source>
</evidence>
<organism evidence="2 3">
    <name type="scientific">Varroa destructor</name>
    <name type="common">Honeybee mite</name>
    <dbReference type="NCBI Taxonomy" id="109461"/>
    <lineage>
        <taxon>Eukaryota</taxon>
        <taxon>Metazoa</taxon>
        <taxon>Ecdysozoa</taxon>
        <taxon>Arthropoda</taxon>
        <taxon>Chelicerata</taxon>
        <taxon>Arachnida</taxon>
        <taxon>Acari</taxon>
        <taxon>Parasitiformes</taxon>
        <taxon>Mesostigmata</taxon>
        <taxon>Gamasina</taxon>
        <taxon>Dermanyssoidea</taxon>
        <taxon>Varroidae</taxon>
        <taxon>Varroa</taxon>
    </lineage>
</organism>
<keyword evidence="3" id="KW-1185">Reference proteome</keyword>
<sequence length="146" mass="16548">MLYNNEVQFLGMLIMTSLCTIIELTAAYPADMNREKCKSDGIYWQVHAGEMIPCSPTCDQVYRLTDRNDVSGKTIHEHCKLNTSVGKYYHDIANRTMCTCTNGAAYKSVSSIDWSSISEVTQWHCIPPSSWSFQLTKANTYRVVCL</sequence>
<name>A0A7M7KFV3_VARDE</name>
<dbReference type="RefSeq" id="XP_022665198.1">
    <property type="nucleotide sequence ID" value="XM_022809463.1"/>
</dbReference>
<reference evidence="2" key="1">
    <citation type="submission" date="2021-01" db="UniProtKB">
        <authorList>
            <consortium name="EnsemblMetazoa"/>
        </authorList>
    </citation>
    <scope>IDENTIFICATION</scope>
</reference>
<evidence type="ECO:0000313" key="2">
    <source>
        <dbReference type="EnsemblMetazoa" id="XP_022665199"/>
    </source>
</evidence>
<dbReference type="InParanoid" id="A0A7M7KFV3"/>
<accession>A0A7M7KFV3</accession>
<dbReference type="OrthoDB" id="10358911at2759"/>
<protein>
    <submittedName>
        <fullName evidence="2">Uncharacterized protein</fullName>
    </submittedName>
</protein>